<proteinExistence type="predicted"/>
<keyword evidence="5" id="KW-0812">Transmembrane</keyword>
<sequence>MAAAGLSEDHPLCCICLDVFTRPVALPCQHHFCWTCITKHWDNADRWQCPLCNRGFTSRPELQVNTRMSKLSDQLELPAQQTACCSLEPRPDAGQVVCCVCSEEAQMSCLVCLSSYCETHQVFHQRIPGLRRHTLLDPVDGLEDKMCNKYQKASEKLMCHRGLFVLLACFILIIAVCYFVFI</sequence>
<evidence type="ECO:0000259" key="6">
    <source>
        <dbReference type="PROSITE" id="PS50089"/>
    </source>
</evidence>
<dbReference type="PROSITE" id="PS00518">
    <property type="entry name" value="ZF_RING_1"/>
    <property type="match status" value="1"/>
</dbReference>
<dbReference type="PANTHER" id="PTHR25465">
    <property type="entry name" value="B-BOX DOMAIN CONTAINING"/>
    <property type="match status" value="1"/>
</dbReference>
<feature type="domain" description="RING-type" evidence="6">
    <location>
        <begin position="13"/>
        <end position="53"/>
    </location>
</feature>
<reference evidence="7" key="1">
    <citation type="submission" date="2025-08" db="UniProtKB">
        <authorList>
            <consortium name="Ensembl"/>
        </authorList>
    </citation>
    <scope>IDENTIFICATION</scope>
</reference>
<dbReference type="InterPro" id="IPR013083">
    <property type="entry name" value="Znf_RING/FYVE/PHD"/>
</dbReference>
<feature type="transmembrane region" description="Helical" evidence="5">
    <location>
        <begin position="162"/>
        <end position="181"/>
    </location>
</feature>
<reference evidence="7" key="2">
    <citation type="submission" date="2025-09" db="UniProtKB">
        <authorList>
            <consortium name="Ensembl"/>
        </authorList>
    </citation>
    <scope>IDENTIFICATION</scope>
</reference>
<name>A0A3B5KYA0_9TELE</name>
<protein>
    <recommendedName>
        <fullName evidence="6">RING-type domain-containing protein</fullName>
    </recommendedName>
</protein>
<dbReference type="InterPro" id="IPR017907">
    <property type="entry name" value="Znf_RING_CS"/>
</dbReference>
<evidence type="ECO:0000256" key="5">
    <source>
        <dbReference type="SAM" id="Phobius"/>
    </source>
</evidence>
<dbReference type="InterPro" id="IPR027370">
    <property type="entry name" value="Znf-RING_euk"/>
</dbReference>
<evidence type="ECO:0000256" key="3">
    <source>
        <dbReference type="ARBA" id="ARBA00022833"/>
    </source>
</evidence>
<evidence type="ECO:0000313" key="7">
    <source>
        <dbReference type="Ensembl" id="ENSXCOP00000002611.1"/>
    </source>
</evidence>
<dbReference type="InterPro" id="IPR051051">
    <property type="entry name" value="E3_ubiq-ligase_TRIM/RNF"/>
</dbReference>
<dbReference type="PANTHER" id="PTHR25465:SF32">
    <property type="entry name" value="BLOODTHIRSTY-RELATED GENE FAMILY, MEMBER 16 ISOFORM X1-RELATED"/>
    <property type="match status" value="1"/>
</dbReference>
<dbReference type="SUPFAM" id="SSF57850">
    <property type="entry name" value="RING/U-box"/>
    <property type="match status" value="1"/>
</dbReference>
<dbReference type="PROSITE" id="PS50089">
    <property type="entry name" value="ZF_RING_2"/>
    <property type="match status" value="1"/>
</dbReference>
<keyword evidence="3" id="KW-0862">Zinc</keyword>
<dbReference type="Gene3D" id="3.30.40.10">
    <property type="entry name" value="Zinc/RING finger domain, C3HC4 (zinc finger)"/>
    <property type="match status" value="1"/>
</dbReference>
<dbReference type="Ensembl" id="ENSXCOT00000002646.1">
    <property type="protein sequence ID" value="ENSXCOP00000002611.1"/>
    <property type="gene ID" value="ENSXCOG00000002095.1"/>
</dbReference>
<keyword evidence="8" id="KW-1185">Reference proteome</keyword>
<dbReference type="GeneTree" id="ENSGT01040000240385"/>
<keyword evidence="2 4" id="KW-0863">Zinc-finger</keyword>
<dbReference type="Gene3D" id="4.10.830.40">
    <property type="match status" value="1"/>
</dbReference>
<keyword evidence="5" id="KW-1133">Transmembrane helix</keyword>
<dbReference type="AlphaFoldDB" id="A0A3B5KYA0"/>
<dbReference type="SMART" id="SM00184">
    <property type="entry name" value="RING"/>
    <property type="match status" value="1"/>
</dbReference>
<evidence type="ECO:0000256" key="1">
    <source>
        <dbReference type="ARBA" id="ARBA00022723"/>
    </source>
</evidence>
<keyword evidence="5" id="KW-0472">Membrane</keyword>
<evidence type="ECO:0000313" key="8">
    <source>
        <dbReference type="Proteomes" id="UP000261380"/>
    </source>
</evidence>
<dbReference type="Pfam" id="PF13445">
    <property type="entry name" value="zf-RING_UBOX"/>
    <property type="match status" value="1"/>
</dbReference>
<evidence type="ECO:0000256" key="2">
    <source>
        <dbReference type="ARBA" id="ARBA00022771"/>
    </source>
</evidence>
<keyword evidence="1" id="KW-0479">Metal-binding</keyword>
<dbReference type="InterPro" id="IPR001841">
    <property type="entry name" value="Znf_RING"/>
</dbReference>
<accession>A0A3B5KYA0</accession>
<dbReference type="GO" id="GO:0008270">
    <property type="term" value="F:zinc ion binding"/>
    <property type="evidence" value="ECO:0007669"/>
    <property type="project" value="UniProtKB-KW"/>
</dbReference>
<evidence type="ECO:0000256" key="4">
    <source>
        <dbReference type="PROSITE-ProRule" id="PRU00175"/>
    </source>
</evidence>
<organism evidence="7 8">
    <name type="scientific">Xiphophorus couchianus</name>
    <name type="common">Monterrey platyfish</name>
    <dbReference type="NCBI Taxonomy" id="32473"/>
    <lineage>
        <taxon>Eukaryota</taxon>
        <taxon>Metazoa</taxon>
        <taxon>Chordata</taxon>
        <taxon>Craniata</taxon>
        <taxon>Vertebrata</taxon>
        <taxon>Euteleostomi</taxon>
        <taxon>Actinopterygii</taxon>
        <taxon>Neopterygii</taxon>
        <taxon>Teleostei</taxon>
        <taxon>Neoteleostei</taxon>
        <taxon>Acanthomorphata</taxon>
        <taxon>Ovalentaria</taxon>
        <taxon>Atherinomorphae</taxon>
        <taxon>Cyprinodontiformes</taxon>
        <taxon>Poeciliidae</taxon>
        <taxon>Poeciliinae</taxon>
        <taxon>Xiphophorus</taxon>
    </lineage>
</organism>
<dbReference type="Proteomes" id="UP000261380">
    <property type="component" value="Unplaced"/>
</dbReference>